<feature type="transmembrane region" description="Helical" evidence="2">
    <location>
        <begin position="45"/>
        <end position="68"/>
    </location>
</feature>
<organism evidence="3 4">
    <name type="scientific">Dyadobacter fermentans (strain ATCC 700827 / DSM 18053 / CIP 107007 / KCTC 52180 / NS114)</name>
    <dbReference type="NCBI Taxonomy" id="471854"/>
    <lineage>
        <taxon>Bacteria</taxon>
        <taxon>Pseudomonadati</taxon>
        <taxon>Bacteroidota</taxon>
        <taxon>Cytophagia</taxon>
        <taxon>Cytophagales</taxon>
        <taxon>Spirosomataceae</taxon>
        <taxon>Dyadobacter</taxon>
    </lineage>
</organism>
<feature type="region of interest" description="Disordered" evidence="1">
    <location>
        <begin position="78"/>
        <end position="114"/>
    </location>
</feature>
<name>C6W662_DYAFD</name>
<evidence type="ECO:0000256" key="2">
    <source>
        <dbReference type="SAM" id="Phobius"/>
    </source>
</evidence>
<dbReference type="Proteomes" id="UP000002011">
    <property type="component" value="Chromosome"/>
</dbReference>
<evidence type="ECO:0000256" key="1">
    <source>
        <dbReference type="SAM" id="MobiDB-lite"/>
    </source>
</evidence>
<dbReference type="KEGG" id="dfe:Dfer_1294"/>
<evidence type="ECO:0000313" key="4">
    <source>
        <dbReference type="Proteomes" id="UP000002011"/>
    </source>
</evidence>
<keyword evidence="4" id="KW-1185">Reference proteome</keyword>
<gene>
    <name evidence="3" type="ordered locus">Dfer_1294</name>
</gene>
<evidence type="ECO:0000313" key="3">
    <source>
        <dbReference type="EMBL" id="ACT92542.1"/>
    </source>
</evidence>
<reference evidence="3 4" key="1">
    <citation type="journal article" date="2009" name="Stand. Genomic Sci.">
        <title>Complete genome sequence of Dyadobacter fermentans type strain (NS114).</title>
        <authorList>
            <person name="Lang E."/>
            <person name="Lapidus A."/>
            <person name="Chertkov O."/>
            <person name="Brettin T."/>
            <person name="Detter J.C."/>
            <person name="Han C."/>
            <person name="Copeland A."/>
            <person name="Glavina Del Rio T."/>
            <person name="Nolan M."/>
            <person name="Chen F."/>
            <person name="Lucas S."/>
            <person name="Tice H."/>
            <person name="Cheng J.F."/>
            <person name="Land M."/>
            <person name="Hauser L."/>
            <person name="Chang Y.J."/>
            <person name="Jeffries C.D."/>
            <person name="Kopitz M."/>
            <person name="Bruce D."/>
            <person name="Goodwin L."/>
            <person name="Pitluck S."/>
            <person name="Ovchinnikova G."/>
            <person name="Pati A."/>
            <person name="Ivanova N."/>
            <person name="Mavrommatis K."/>
            <person name="Chen A."/>
            <person name="Palaniappan K."/>
            <person name="Chain P."/>
            <person name="Bristow J."/>
            <person name="Eisen J.A."/>
            <person name="Markowitz V."/>
            <person name="Hugenholtz P."/>
            <person name="Goker M."/>
            <person name="Rohde M."/>
            <person name="Kyrpides N.C."/>
            <person name="Klenk H.P."/>
        </authorList>
    </citation>
    <scope>NUCLEOTIDE SEQUENCE [LARGE SCALE GENOMIC DNA]</scope>
    <source>
        <strain evidence="4">ATCC 700827 / DSM 18053 / CIP 107007 / KCTC 52180 / NS114</strain>
    </source>
</reference>
<dbReference type="EMBL" id="CP001619">
    <property type="protein sequence ID" value="ACT92542.1"/>
    <property type="molecule type" value="Genomic_DNA"/>
</dbReference>
<keyword evidence="2" id="KW-0812">Transmembrane</keyword>
<protein>
    <submittedName>
        <fullName evidence="3">Uncharacterized protein</fullName>
    </submittedName>
</protein>
<dbReference type="RefSeq" id="WP_015810796.1">
    <property type="nucleotide sequence ID" value="NC_013037.1"/>
</dbReference>
<dbReference type="STRING" id="471854.Dfer_1294"/>
<dbReference type="AlphaFoldDB" id="C6W662"/>
<dbReference type="eggNOG" id="ENOG5033BBG">
    <property type="taxonomic scope" value="Bacteria"/>
</dbReference>
<accession>C6W662</accession>
<keyword evidence="2" id="KW-1133">Transmembrane helix</keyword>
<dbReference type="HOGENOM" id="CLU_578396_0_0_10"/>
<feature type="region of interest" description="Disordered" evidence="1">
    <location>
        <begin position="161"/>
        <end position="188"/>
    </location>
</feature>
<proteinExistence type="predicted"/>
<sequence length="472" mass="52282">MKSSEERIDEELRKALTERFGNFERLPDPGLREKIFKELGGGTSLVQAGLIASLLLLISVTGLVYFVASSRSQEHAALTHASAGTQRERPGKRVAVHSRRSGAAGKEKVIDQTNVPENLSEAAEANAAERVTAAEAELPAQKGISAPAEKHIQTKISRDKTGRIAGRTPSSRKIDEGQRLPGDAPSYKAPLTVRELPDVQLADGQLANAQLADVQESETPLITADRKTLEGPSVADQDIGVLDHRPLALPQYQWQPDTLVTPGEPKKRYEYLFKERWSIIAGVTPLRTFQILTVRPGNGVVYQNFVLPAKISAETVGYKFSAGVERKGFQMLVNYGQFRQSYRYEIATSEFEVGPDLSGNYEVIRKGIPQEENSTVRLVGLAVKKHTVRRSHFLRDYFGDVGAEFSRDLTSKRNMVWVNAGFGKELFAGNNVVMTVGPYIEYSLTKLRNPDNPFKIQPYQIGLSVGLRYMKK</sequence>
<keyword evidence="2" id="KW-0472">Membrane</keyword>